<keyword evidence="3" id="KW-0328">Glycosyltransferase</keyword>
<dbReference type="Gene3D" id="3.40.50.2000">
    <property type="entry name" value="Glycogen Phosphorylase B"/>
    <property type="match status" value="2"/>
</dbReference>
<dbReference type="Pfam" id="PF00534">
    <property type="entry name" value="Glycos_transf_1"/>
    <property type="match status" value="1"/>
</dbReference>
<feature type="domain" description="Glycosyl transferase family 1" evidence="1">
    <location>
        <begin position="227"/>
        <end position="371"/>
    </location>
</feature>
<dbReference type="EC" id="2.4.-.-" evidence="3"/>
<keyword evidence="3" id="KW-0808">Transferase</keyword>
<evidence type="ECO:0000313" key="3">
    <source>
        <dbReference type="EMBL" id="MCX2741557.1"/>
    </source>
</evidence>
<evidence type="ECO:0000313" key="4">
    <source>
        <dbReference type="Proteomes" id="UP001207228"/>
    </source>
</evidence>
<feature type="domain" description="Glycosyltransferase subfamily 4-like N-terminal" evidence="2">
    <location>
        <begin position="119"/>
        <end position="214"/>
    </location>
</feature>
<protein>
    <submittedName>
        <fullName evidence="3">Glycosyltransferase</fullName>
        <ecNumber evidence="3">2.4.-.-</ecNumber>
    </submittedName>
</protein>
<evidence type="ECO:0000259" key="1">
    <source>
        <dbReference type="Pfam" id="PF00534"/>
    </source>
</evidence>
<evidence type="ECO:0000259" key="2">
    <source>
        <dbReference type="Pfam" id="PF13439"/>
    </source>
</evidence>
<reference evidence="3 4" key="1">
    <citation type="submission" date="2022-11" db="EMBL/GenBank/DDBJ databases">
        <title>The characterization of three novel Bacteroidetes species and genomic analysis of their roles in tidal elemental geochemical cycles.</title>
        <authorList>
            <person name="Ma K.-J."/>
        </authorList>
    </citation>
    <scope>NUCLEOTIDE SEQUENCE [LARGE SCALE GENOMIC DNA]</scope>
    <source>
        <strain evidence="3 4">M82</strain>
    </source>
</reference>
<dbReference type="GO" id="GO:0016757">
    <property type="term" value="F:glycosyltransferase activity"/>
    <property type="evidence" value="ECO:0007669"/>
    <property type="project" value="UniProtKB-KW"/>
</dbReference>
<dbReference type="SUPFAM" id="SSF53756">
    <property type="entry name" value="UDP-Glycosyltransferase/glycogen phosphorylase"/>
    <property type="match status" value="1"/>
</dbReference>
<dbReference type="InterPro" id="IPR050194">
    <property type="entry name" value="Glycosyltransferase_grp1"/>
</dbReference>
<dbReference type="PANTHER" id="PTHR45947:SF15">
    <property type="entry name" value="TEICHURONIC ACID BIOSYNTHESIS GLYCOSYLTRANSFERASE TUAC-RELATED"/>
    <property type="match status" value="1"/>
</dbReference>
<name>A0ABT3RI78_9BACT</name>
<organism evidence="3 4">
    <name type="scientific">Pontibacter anaerobius</name>
    <dbReference type="NCBI Taxonomy" id="2993940"/>
    <lineage>
        <taxon>Bacteria</taxon>
        <taxon>Pseudomonadati</taxon>
        <taxon>Bacteroidota</taxon>
        <taxon>Cytophagia</taxon>
        <taxon>Cytophagales</taxon>
        <taxon>Hymenobacteraceae</taxon>
        <taxon>Pontibacter</taxon>
    </lineage>
</organism>
<comment type="caution">
    <text evidence="3">The sequence shown here is derived from an EMBL/GenBank/DDBJ whole genome shotgun (WGS) entry which is preliminary data.</text>
</comment>
<gene>
    <name evidence="3" type="ORF">OO017_16475</name>
</gene>
<dbReference type="Pfam" id="PF13439">
    <property type="entry name" value="Glyco_transf_4"/>
    <property type="match status" value="1"/>
</dbReference>
<proteinExistence type="predicted"/>
<dbReference type="InterPro" id="IPR028098">
    <property type="entry name" value="Glyco_trans_4-like_N"/>
</dbReference>
<dbReference type="EMBL" id="JAPFQO010000011">
    <property type="protein sequence ID" value="MCX2741557.1"/>
    <property type="molecule type" value="Genomic_DNA"/>
</dbReference>
<keyword evidence="4" id="KW-1185">Reference proteome</keyword>
<sequence>MNIFIVPSWYPSANSPIAGIFFKEQALSIAELNDNFNIGVSLWGQNNAGYAINKNPLSTSKALFNFWNNGNKTQATLLRQNLTELFTPTLTYEWPFNAFGDNMSGMISSNLANFEYFQAHYGQIDIIHAHVGYPAGYIAMVLAKRFGVPYVITEHMGPFPFKKFLLKEGAIHPKLSQPLENANKVIAVSPKLAQDISKFGFRKPTFIPNVINEDFFTQTDTPFSLPFKFFTLAMLSPEKGIDDLLQAIKVLTCFRKDFIFNIGGGGQLLDHYKSMTKAMKLEQHIVWHGEITRDEAKEQYKKCHAFVLPSHGETFGVVYAEAIASGKPVVATKCGGPECIINEGNGLLSEIRKPEDLAQNMLFLIENYSKYSSERIRAGFEAKFSKRAVVPQIIEVYKSLE</sequence>
<accession>A0ABT3RI78</accession>
<dbReference type="RefSeq" id="WP_266053794.1">
    <property type="nucleotide sequence ID" value="NZ_JAPFQO010000011.1"/>
</dbReference>
<dbReference type="InterPro" id="IPR001296">
    <property type="entry name" value="Glyco_trans_1"/>
</dbReference>
<dbReference type="PANTHER" id="PTHR45947">
    <property type="entry name" value="SULFOQUINOVOSYL TRANSFERASE SQD2"/>
    <property type="match status" value="1"/>
</dbReference>
<dbReference type="Proteomes" id="UP001207228">
    <property type="component" value="Unassembled WGS sequence"/>
</dbReference>